<reference evidence="2" key="4">
    <citation type="submission" date="2024-07" db="EMBL/GenBank/DDBJ databases">
        <authorList>
            <person name="Wildschutte H."/>
        </authorList>
    </citation>
    <scope>NUCLEOTIDE SEQUENCE</scope>
    <source>
        <strain evidence="2">N60</strain>
    </source>
</reference>
<dbReference type="OrthoDB" id="5185945at2"/>
<organism evidence="3 4">
    <name type="scientific">Dietzia cinnamea</name>
    <dbReference type="NCBI Taxonomy" id="321318"/>
    <lineage>
        <taxon>Bacteria</taxon>
        <taxon>Bacillati</taxon>
        <taxon>Actinomycetota</taxon>
        <taxon>Actinomycetes</taxon>
        <taxon>Mycobacteriales</taxon>
        <taxon>Dietziaceae</taxon>
        <taxon>Dietzia</taxon>
    </lineage>
</organism>
<evidence type="ECO:0000313" key="3">
    <source>
        <dbReference type="EMBL" id="TCW26636.1"/>
    </source>
</evidence>
<dbReference type="EMBL" id="JBFTEZ010000002">
    <property type="protein sequence ID" value="MEX6465099.1"/>
    <property type="molecule type" value="Genomic_DNA"/>
</dbReference>
<dbReference type="EMBL" id="JALXTC010000118">
    <property type="protein sequence ID" value="MCT2119204.1"/>
    <property type="molecule type" value="Genomic_DNA"/>
</dbReference>
<dbReference type="Proteomes" id="UP001560293">
    <property type="component" value="Unassembled WGS sequence"/>
</dbReference>
<dbReference type="InterPro" id="IPR021412">
    <property type="entry name" value="DUF3052"/>
</dbReference>
<dbReference type="GeneID" id="89530145"/>
<dbReference type="AlphaFoldDB" id="A0A177JLR9"/>
<comment type="caution">
    <text evidence="3">The sequence shown here is derived from an EMBL/GenBank/DDBJ whole genome shotgun (WGS) entry which is preliminary data.</text>
</comment>
<reference evidence="5" key="3">
    <citation type="submission" date="2024-07" db="EMBL/GenBank/DDBJ databases">
        <title>Pseudomonas strain that inhibits Aeromonas fish pathogens.</title>
        <authorList>
            <person name="Wildschutte H."/>
        </authorList>
    </citation>
    <scope>NUCLEOTIDE SEQUENCE [LARGE SCALE GENOMIC DNA]</scope>
    <source>
        <strain evidence="5">n60</strain>
    </source>
</reference>
<accession>A0A177JLR9</accession>
<dbReference type="Proteomes" id="UP001206890">
    <property type="component" value="Unassembled WGS sequence"/>
</dbReference>
<protein>
    <submittedName>
        <fullName evidence="1">DUF3052 domain-containing protein</fullName>
    </submittedName>
    <submittedName>
        <fullName evidence="3">DUF3052 family protein</fullName>
    </submittedName>
</protein>
<reference evidence="3 4" key="1">
    <citation type="submission" date="2019-03" db="EMBL/GenBank/DDBJ databases">
        <title>Root nodule microbial communities of legume samples collected from USA, Mexico and Botswana.</title>
        <authorList>
            <person name="Hirsch A."/>
        </authorList>
    </citation>
    <scope>NUCLEOTIDE SEQUENCE [LARGE SCALE GENOMIC DNA]</scope>
    <source>
        <strain evidence="3 4">55</strain>
    </source>
</reference>
<evidence type="ECO:0000313" key="2">
    <source>
        <dbReference type="EMBL" id="MEX6465099.1"/>
    </source>
</evidence>
<evidence type="ECO:0000313" key="4">
    <source>
        <dbReference type="Proteomes" id="UP000295805"/>
    </source>
</evidence>
<dbReference type="Pfam" id="PF11253">
    <property type="entry name" value="DUF3052"/>
    <property type="match status" value="1"/>
</dbReference>
<sequence length="144" mass="15451">MVAAANQQDGADQVAGQLDLTEGMLVQEVGWDSDCDESISEAVEDAVGSELLEEDTDEVVDAVLLWWRDGDGDLVDRLMDVVTPLADEGSVWVLTPKTGRDGHVEPAVIAESAQTAGMLQTRTAAIGDWVGSRLALRKNSMPRK</sequence>
<keyword evidence="5" id="KW-1185">Reference proteome</keyword>
<dbReference type="RefSeq" id="WP_007628241.1">
    <property type="nucleotide sequence ID" value="NZ_CP143053.1"/>
</dbReference>
<name>A0A177JLR9_9ACTN</name>
<evidence type="ECO:0000313" key="5">
    <source>
        <dbReference type="Proteomes" id="UP001560293"/>
    </source>
</evidence>
<dbReference type="EMBL" id="SMCX01000001">
    <property type="protein sequence ID" value="TCW26636.1"/>
    <property type="molecule type" value="Genomic_DNA"/>
</dbReference>
<reference evidence="1" key="2">
    <citation type="submission" date="2022-04" db="EMBL/GenBank/DDBJ databases">
        <title>Human microbiome associated bacterial genomes.</title>
        <authorList>
            <person name="Sandstrom S."/>
            <person name="Salamzade R."/>
            <person name="Kalan L.R."/>
        </authorList>
    </citation>
    <scope>NUCLEOTIDE SEQUENCE</scope>
    <source>
        <strain evidence="1">P3-SID1762</strain>
    </source>
</reference>
<proteinExistence type="predicted"/>
<evidence type="ECO:0000313" key="1">
    <source>
        <dbReference type="EMBL" id="MCT2119204.1"/>
    </source>
</evidence>
<dbReference type="Proteomes" id="UP000295805">
    <property type="component" value="Unassembled WGS sequence"/>
</dbReference>
<gene>
    <name evidence="2" type="ORF">AB6N35_12290</name>
    <name evidence="3" type="ORF">EDD19_10144</name>
    <name evidence="1" type="ORF">M3D93_15845</name>
</gene>